<dbReference type="CDD" id="cd03230">
    <property type="entry name" value="ABC_DR_subfamily_A"/>
    <property type="match status" value="1"/>
</dbReference>
<comment type="subcellular location">
    <subcellularLocation>
        <location evidence="1">Cell membrane</location>
        <topology evidence="1">Peripheral membrane protein</topology>
    </subcellularLocation>
</comment>
<evidence type="ECO:0000313" key="8">
    <source>
        <dbReference type="Proteomes" id="UP000437736"/>
    </source>
</evidence>
<dbReference type="PANTHER" id="PTHR42711">
    <property type="entry name" value="ABC TRANSPORTER ATP-BINDING PROTEIN"/>
    <property type="match status" value="1"/>
</dbReference>
<organism evidence="7 8">
    <name type="scientific">Acidiferrimicrobium australe</name>
    <dbReference type="NCBI Taxonomy" id="2664430"/>
    <lineage>
        <taxon>Bacteria</taxon>
        <taxon>Bacillati</taxon>
        <taxon>Actinomycetota</taxon>
        <taxon>Acidimicrobiia</taxon>
        <taxon>Acidimicrobiales</taxon>
        <taxon>Acidimicrobiaceae</taxon>
        <taxon>Acidiferrimicrobium</taxon>
    </lineage>
</organism>
<accession>A0ABW9QR41</accession>
<dbReference type="SMART" id="SM00382">
    <property type="entry name" value="AAA"/>
    <property type="match status" value="1"/>
</dbReference>
<keyword evidence="3" id="KW-0547">Nucleotide-binding</keyword>
<dbReference type="InterPro" id="IPR003439">
    <property type="entry name" value="ABC_transporter-like_ATP-bd"/>
</dbReference>
<dbReference type="Pfam" id="PF00005">
    <property type="entry name" value="ABC_tran"/>
    <property type="match status" value="1"/>
</dbReference>
<keyword evidence="8" id="KW-1185">Reference proteome</keyword>
<dbReference type="Gene3D" id="3.40.50.300">
    <property type="entry name" value="P-loop containing nucleotide triphosphate hydrolases"/>
    <property type="match status" value="1"/>
</dbReference>
<dbReference type="InterPro" id="IPR050763">
    <property type="entry name" value="ABC_transporter_ATP-binding"/>
</dbReference>
<reference evidence="7 8" key="1">
    <citation type="submission" date="2019-11" db="EMBL/GenBank/DDBJ databases">
        <title>Acidiferrimicrobium australis gen. nov., sp. nov., an acidophilic and obligately heterotrophic, member of the Actinobacteria that catalyses dissimilatory oxido- reduction of iron isolated from metal-rich acidic water in Chile.</title>
        <authorList>
            <person name="Gonzalez D."/>
            <person name="Huber K."/>
            <person name="Hedrich S."/>
            <person name="Rojas-Villalobos C."/>
            <person name="Quatrini R."/>
            <person name="Dinamarca M.A."/>
            <person name="Schwarz A."/>
            <person name="Canales C."/>
            <person name="Nancucheo I."/>
        </authorList>
    </citation>
    <scope>NUCLEOTIDE SEQUENCE [LARGE SCALE GENOMIC DNA]</scope>
    <source>
        <strain evidence="7 8">USS-CCA1</strain>
    </source>
</reference>
<dbReference type="EMBL" id="WJHE01000265">
    <property type="protein sequence ID" value="MST32297.1"/>
    <property type="molecule type" value="Genomic_DNA"/>
</dbReference>
<sequence>MPTADASVRLSDVHKAYGTVQAVRGVDLAIRPGETVALLGPNGAGKSTTIDLVLGLARPDAGQVRVLGEQPDDAVRNGRVGGMLQTGTLIEHLTVGELVRMVASLYPRPRPVDEVLELTATAPLAGRDTTKLSGGQTQRVRFALALVGDPDLLVLDEPTAALDVEGRRDFWSAMRAVAGSGKTVVFATHYLEEADAYADRIVLLAGGRVAADGTANEIRARVGGRSIRATLPGADLAALRELPGVSSVDRRGDAVVLACTDSDAALRRLLDRYPTARDVEVRSAGLEEAFLELTTGDAVAPSMDEVRP</sequence>
<dbReference type="InterPro" id="IPR003593">
    <property type="entry name" value="AAA+_ATPase"/>
</dbReference>
<keyword evidence="4 7" id="KW-0067">ATP-binding</keyword>
<evidence type="ECO:0000313" key="7">
    <source>
        <dbReference type="EMBL" id="MST32297.1"/>
    </source>
</evidence>
<evidence type="ECO:0000256" key="3">
    <source>
        <dbReference type="ARBA" id="ARBA00022741"/>
    </source>
</evidence>
<proteinExistence type="predicted"/>
<gene>
    <name evidence="7" type="ORF">GHK86_06115</name>
</gene>
<evidence type="ECO:0000259" key="6">
    <source>
        <dbReference type="PROSITE" id="PS50893"/>
    </source>
</evidence>
<dbReference type="GO" id="GO:0005524">
    <property type="term" value="F:ATP binding"/>
    <property type="evidence" value="ECO:0007669"/>
    <property type="project" value="UniProtKB-KW"/>
</dbReference>
<name>A0ABW9QR41_9ACTN</name>
<keyword evidence="2" id="KW-0813">Transport</keyword>
<dbReference type="InterPro" id="IPR027417">
    <property type="entry name" value="P-loop_NTPase"/>
</dbReference>
<feature type="domain" description="ABC transporter" evidence="6">
    <location>
        <begin position="8"/>
        <end position="231"/>
    </location>
</feature>
<evidence type="ECO:0000256" key="4">
    <source>
        <dbReference type="ARBA" id="ARBA00022840"/>
    </source>
</evidence>
<keyword evidence="5" id="KW-0046">Antibiotic resistance</keyword>
<dbReference type="Proteomes" id="UP000437736">
    <property type="component" value="Unassembled WGS sequence"/>
</dbReference>
<evidence type="ECO:0000256" key="1">
    <source>
        <dbReference type="ARBA" id="ARBA00004202"/>
    </source>
</evidence>
<dbReference type="PROSITE" id="PS50893">
    <property type="entry name" value="ABC_TRANSPORTER_2"/>
    <property type="match status" value="1"/>
</dbReference>
<protein>
    <submittedName>
        <fullName evidence="7">ATP-binding cassette domain-containing protein</fullName>
    </submittedName>
</protein>
<evidence type="ECO:0000256" key="2">
    <source>
        <dbReference type="ARBA" id="ARBA00022448"/>
    </source>
</evidence>
<evidence type="ECO:0000256" key="5">
    <source>
        <dbReference type="ARBA" id="ARBA00023251"/>
    </source>
</evidence>
<dbReference type="PANTHER" id="PTHR42711:SF17">
    <property type="entry name" value="ABC TRANSPORTER ATP-BINDING PROTEIN"/>
    <property type="match status" value="1"/>
</dbReference>
<dbReference type="SUPFAM" id="SSF52540">
    <property type="entry name" value="P-loop containing nucleoside triphosphate hydrolases"/>
    <property type="match status" value="1"/>
</dbReference>
<comment type="caution">
    <text evidence="7">The sequence shown here is derived from an EMBL/GenBank/DDBJ whole genome shotgun (WGS) entry which is preliminary data.</text>
</comment>